<proteinExistence type="predicted"/>
<dbReference type="PRINTS" id="PR00364">
    <property type="entry name" value="DISEASERSIST"/>
</dbReference>
<dbReference type="Pfam" id="PF25872">
    <property type="entry name" value="HTH_77"/>
    <property type="match status" value="1"/>
</dbReference>
<dbReference type="PANTHER" id="PTHR47691">
    <property type="entry name" value="REGULATOR-RELATED"/>
    <property type="match status" value="1"/>
</dbReference>
<dbReference type="SUPFAM" id="SSF52540">
    <property type="entry name" value="P-loop containing nucleoside triphosphate hydrolases"/>
    <property type="match status" value="1"/>
</dbReference>
<organism evidence="2 3">
    <name type="scientific">Naasia aerilata</name>
    <dbReference type="NCBI Taxonomy" id="1162966"/>
    <lineage>
        <taxon>Bacteria</taxon>
        <taxon>Bacillati</taxon>
        <taxon>Actinomycetota</taxon>
        <taxon>Actinomycetes</taxon>
        <taxon>Micrococcales</taxon>
        <taxon>Microbacteriaceae</taxon>
        <taxon>Naasia</taxon>
    </lineage>
</organism>
<dbReference type="InterPro" id="IPR005158">
    <property type="entry name" value="BTAD"/>
</dbReference>
<evidence type="ECO:0000313" key="3">
    <source>
        <dbReference type="Proteomes" id="UP001321498"/>
    </source>
</evidence>
<sequence length="789" mass="84786">MAPARRELTERIVAGAERLAVLRTRAGDPAAAVGGLEALVRQHPLREGLAVALARALHELGRQADALAALDALESALQSGPGIDVSAAVREVRTSIVRRAALPESGGTEVERHGVPVPLTRLVGRTEELVAIAQARSASRLVTLTGPGGVGKSRLAVETARNSGTAPQSVQWMFALADVRPGTVLETVAAVLGSPTATPAGIARRLGDRPALLLLDNAEHVLEEVRELAIALLGESPGIAILATSREPLGVPGERVVRIAPWADGALDSAVELLIDRVRDVDPARPWTAETREVARRLCERVDGLPLGIELIAAMADVYDLPELLEAIDSHQDLTAPRVAPARHASLTSVLDWSFRLLDAEEQRLLAQLSGFAGPFPLDAVEGICVGSDVRRLTEELARKSLVAVAASADGTRRYRLLESVRRFAAAELSPADREAWEARHEAWHIDLVERTWPLLRSHDAPGGHARLSASRADILAVLDRILARRDARAAVQLTGGIAWHLARRGLLLDGRRYVESALELPGPVPPIELARACAGVAYIGYGLGDREGSLRHLRHGQEAAAASGDPSWIALFEAYDHYWVSLFGDVSSLAAVADPPPLDPGIEPWVRADVLLLRGAVLTALGRHTDALARLDEARHAAAEIGHNWAEVTAIYFSSKTLLDMRRGAEAARAARAGLELTLPGRVNSVTSPLLHLYVLAAASALLERHREGAILYGAIDRHARPYGFDLMRVEGAEGQRRRDLVARGLTPAEWDEAYRQGGELDYDQMVRLALALAEPRRAVRPVLLGTA</sequence>
<dbReference type="InterPro" id="IPR058852">
    <property type="entry name" value="HTH_77"/>
</dbReference>
<evidence type="ECO:0000313" key="2">
    <source>
        <dbReference type="EMBL" id="BDZ45209.1"/>
    </source>
</evidence>
<dbReference type="EMBL" id="AP027731">
    <property type="protein sequence ID" value="BDZ45209.1"/>
    <property type="molecule type" value="Genomic_DNA"/>
</dbReference>
<keyword evidence="3" id="KW-1185">Reference proteome</keyword>
<dbReference type="InterPro" id="IPR011990">
    <property type="entry name" value="TPR-like_helical_dom_sf"/>
</dbReference>
<dbReference type="PANTHER" id="PTHR47691:SF3">
    <property type="entry name" value="HTH-TYPE TRANSCRIPTIONAL REGULATOR RV0890C-RELATED"/>
    <property type="match status" value="1"/>
</dbReference>
<dbReference type="SMART" id="SM01043">
    <property type="entry name" value="BTAD"/>
    <property type="match status" value="1"/>
</dbReference>
<protein>
    <recommendedName>
        <fullName evidence="1">Bacterial transcriptional activator domain-containing protein</fullName>
    </recommendedName>
</protein>
<feature type="domain" description="Bacterial transcriptional activator" evidence="1">
    <location>
        <begin position="1"/>
        <end position="97"/>
    </location>
</feature>
<dbReference type="Proteomes" id="UP001321498">
    <property type="component" value="Chromosome"/>
</dbReference>
<reference evidence="3" key="1">
    <citation type="journal article" date="2019" name="Int. J. Syst. Evol. Microbiol.">
        <title>The Global Catalogue of Microorganisms (GCM) 10K type strain sequencing project: providing services to taxonomists for standard genome sequencing and annotation.</title>
        <authorList>
            <consortium name="The Broad Institute Genomics Platform"/>
            <consortium name="The Broad Institute Genome Sequencing Center for Infectious Disease"/>
            <person name="Wu L."/>
            <person name="Ma J."/>
        </authorList>
    </citation>
    <scope>NUCLEOTIDE SEQUENCE [LARGE SCALE GENOMIC DNA]</scope>
    <source>
        <strain evidence="3">NBRC 108725</strain>
    </source>
</reference>
<dbReference type="Pfam" id="PF03704">
    <property type="entry name" value="BTAD"/>
    <property type="match status" value="1"/>
</dbReference>
<dbReference type="SUPFAM" id="SSF48452">
    <property type="entry name" value="TPR-like"/>
    <property type="match status" value="2"/>
</dbReference>
<dbReference type="Gene3D" id="1.25.40.10">
    <property type="entry name" value="Tetratricopeptide repeat domain"/>
    <property type="match status" value="1"/>
</dbReference>
<accession>A0ABN6XK28</accession>
<name>A0ABN6XK28_9MICO</name>
<gene>
    <name evidence="2" type="ORF">GCM10025866_11180</name>
</gene>
<dbReference type="InterPro" id="IPR027417">
    <property type="entry name" value="P-loop_NTPase"/>
</dbReference>
<dbReference type="Gene3D" id="3.40.50.300">
    <property type="entry name" value="P-loop containing nucleotide triphosphate hydrolases"/>
    <property type="match status" value="1"/>
</dbReference>
<evidence type="ECO:0000259" key="1">
    <source>
        <dbReference type="SMART" id="SM01043"/>
    </source>
</evidence>